<dbReference type="CDD" id="cd04301">
    <property type="entry name" value="NAT_SF"/>
    <property type="match status" value="1"/>
</dbReference>
<dbReference type="PANTHER" id="PTHR43420">
    <property type="entry name" value="ACETYLTRANSFERASE"/>
    <property type="match status" value="1"/>
</dbReference>
<dbReference type="Proteomes" id="UP001469365">
    <property type="component" value="Unassembled WGS sequence"/>
</dbReference>
<accession>A0ABU9DFJ3</accession>
<evidence type="ECO:0000256" key="1">
    <source>
        <dbReference type="ARBA" id="ARBA00022679"/>
    </source>
</evidence>
<sequence>MMELRNIRPDEAESFWKLRLEALHKHPEAFGASYEEAVSKPLSEVEAMLEAADDRYVLGAFMEDGQLAGTVGFYREKGIKFGHKGMIWGVYVSPEYRGQGIARKLFEELLDRGKRLEGLQQINLWVVTTNRSAVELYAKLGFETYGIEKNALVHQGQGYDEALMCYDLRFAR</sequence>
<dbReference type="InterPro" id="IPR050680">
    <property type="entry name" value="YpeA/RimI_acetyltransf"/>
</dbReference>
<evidence type="ECO:0000259" key="3">
    <source>
        <dbReference type="PROSITE" id="PS51186"/>
    </source>
</evidence>
<dbReference type="EMBL" id="JBBPCC010000003">
    <property type="protein sequence ID" value="MEK8127641.1"/>
    <property type="molecule type" value="Genomic_DNA"/>
</dbReference>
<dbReference type="RefSeq" id="WP_341414696.1">
    <property type="nucleotide sequence ID" value="NZ_JBBPCC010000003.1"/>
</dbReference>
<dbReference type="InterPro" id="IPR000182">
    <property type="entry name" value="GNAT_dom"/>
</dbReference>
<comment type="caution">
    <text evidence="4">The sequence shown here is derived from an EMBL/GenBank/DDBJ whole genome shotgun (WGS) entry which is preliminary data.</text>
</comment>
<keyword evidence="1" id="KW-0808">Transferase</keyword>
<dbReference type="Pfam" id="PF00583">
    <property type="entry name" value="Acetyltransf_1"/>
    <property type="match status" value="1"/>
</dbReference>
<evidence type="ECO:0000313" key="5">
    <source>
        <dbReference type="Proteomes" id="UP001469365"/>
    </source>
</evidence>
<reference evidence="4 5" key="1">
    <citation type="submission" date="2024-04" db="EMBL/GenBank/DDBJ databases">
        <title>draft genome sequnece of Paenibacillus filicis.</title>
        <authorList>
            <person name="Kim D.-U."/>
        </authorList>
    </citation>
    <scope>NUCLEOTIDE SEQUENCE [LARGE SCALE GENOMIC DNA]</scope>
    <source>
        <strain evidence="4 5">KACC14197</strain>
    </source>
</reference>
<keyword evidence="5" id="KW-1185">Reference proteome</keyword>
<dbReference type="InterPro" id="IPR016181">
    <property type="entry name" value="Acyl_CoA_acyltransferase"/>
</dbReference>
<dbReference type="SUPFAM" id="SSF55729">
    <property type="entry name" value="Acyl-CoA N-acyltransferases (Nat)"/>
    <property type="match status" value="1"/>
</dbReference>
<protein>
    <submittedName>
        <fullName evidence="4">GNAT family N-acetyltransferase</fullName>
    </submittedName>
</protein>
<evidence type="ECO:0000313" key="4">
    <source>
        <dbReference type="EMBL" id="MEK8127641.1"/>
    </source>
</evidence>
<name>A0ABU9DFJ3_9BACL</name>
<dbReference type="PROSITE" id="PS51186">
    <property type="entry name" value="GNAT"/>
    <property type="match status" value="1"/>
</dbReference>
<organism evidence="4 5">
    <name type="scientific">Paenibacillus filicis</name>
    <dbReference type="NCBI Taxonomy" id="669464"/>
    <lineage>
        <taxon>Bacteria</taxon>
        <taxon>Bacillati</taxon>
        <taxon>Bacillota</taxon>
        <taxon>Bacilli</taxon>
        <taxon>Bacillales</taxon>
        <taxon>Paenibacillaceae</taxon>
        <taxon>Paenibacillus</taxon>
    </lineage>
</organism>
<feature type="domain" description="N-acetyltransferase" evidence="3">
    <location>
        <begin position="2"/>
        <end position="166"/>
    </location>
</feature>
<evidence type="ECO:0000256" key="2">
    <source>
        <dbReference type="ARBA" id="ARBA00023315"/>
    </source>
</evidence>
<dbReference type="Gene3D" id="3.40.630.30">
    <property type="match status" value="1"/>
</dbReference>
<gene>
    <name evidence="4" type="ORF">WMW72_06890</name>
</gene>
<keyword evidence="2" id="KW-0012">Acyltransferase</keyword>
<proteinExistence type="predicted"/>